<evidence type="ECO:0000256" key="8">
    <source>
        <dbReference type="ARBA" id="ARBA00023125"/>
    </source>
</evidence>
<evidence type="ECO:0000256" key="6">
    <source>
        <dbReference type="ARBA" id="ARBA00023014"/>
    </source>
</evidence>
<feature type="domain" description="4Fe-4S Wbl-type" evidence="12">
    <location>
        <begin position="10"/>
        <end position="74"/>
    </location>
</feature>
<keyword evidence="9 11" id="KW-1015">Disulfide bond</keyword>
<dbReference type="PANTHER" id="PTHR38839">
    <property type="entry name" value="TRANSCRIPTIONAL REGULATOR WHID-RELATED"/>
    <property type="match status" value="1"/>
</dbReference>
<keyword evidence="4 11" id="KW-0479">Metal-binding</keyword>
<evidence type="ECO:0000256" key="10">
    <source>
        <dbReference type="ARBA" id="ARBA00023163"/>
    </source>
</evidence>
<dbReference type="InterPro" id="IPR003482">
    <property type="entry name" value="Whib"/>
</dbReference>
<reference evidence="13 14" key="1">
    <citation type="journal article" date="2021" name="Res Sq">
        <title>Streptomyces Pimoensis sp. nov., Isolated From the Taklimakan Desert in Xinjiang, China.</title>
        <authorList>
            <person name="Zhang P."/>
            <person name="Luo X."/>
            <person name="Luo X."/>
            <person name="Liu Z."/>
            <person name="Xia Z."/>
            <person name="Wan C."/>
            <person name="zhang L."/>
        </authorList>
    </citation>
    <scope>NUCLEOTIDE SEQUENCE [LARGE SCALE GENOMIC DNA]</scope>
    <source>
        <strain evidence="13 14">TRM75549</strain>
    </source>
</reference>
<dbReference type="Proteomes" id="UP001567537">
    <property type="component" value="Unassembled WGS sequence"/>
</dbReference>
<keyword evidence="8 11" id="KW-0238">DNA-binding</keyword>
<dbReference type="RefSeq" id="WP_371238883.1">
    <property type="nucleotide sequence ID" value="NZ_JAHWZY010000016.1"/>
</dbReference>
<accession>A0ABV4J0E4</accession>
<feature type="binding site" evidence="11">
    <location>
        <position position="41"/>
    </location>
    <ligand>
        <name>[4Fe-4S] cluster</name>
        <dbReference type="ChEBI" id="CHEBI:49883"/>
    </ligand>
</feature>
<comment type="similarity">
    <text evidence="2 11">Belongs to the WhiB family.</text>
</comment>
<protein>
    <recommendedName>
        <fullName evidence="11">Transcriptional regulator WhiB</fullName>
    </recommendedName>
</protein>
<dbReference type="HAMAP" id="MF_01479">
    <property type="entry name" value="WhiB"/>
    <property type="match status" value="1"/>
</dbReference>
<evidence type="ECO:0000256" key="4">
    <source>
        <dbReference type="ARBA" id="ARBA00022723"/>
    </source>
</evidence>
<comment type="PTM">
    <text evidence="11">The Fe-S cluster can be nitrosylated by nitric oxide (NO).</text>
</comment>
<evidence type="ECO:0000256" key="1">
    <source>
        <dbReference type="ARBA" id="ARBA00004496"/>
    </source>
</evidence>
<dbReference type="EMBL" id="JAHWZY010000016">
    <property type="protein sequence ID" value="MEZ3180334.1"/>
    <property type="molecule type" value="Genomic_DNA"/>
</dbReference>
<evidence type="ECO:0000256" key="7">
    <source>
        <dbReference type="ARBA" id="ARBA00023015"/>
    </source>
</evidence>
<evidence type="ECO:0000256" key="3">
    <source>
        <dbReference type="ARBA" id="ARBA00022485"/>
    </source>
</evidence>
<keyword evidence="11" id="KW-0963">Cytoplasm</keyword>
<comment type="PTM">
    <text evidence="11">Upon Fe-S cluster removal intramolecular disulfide bonds are formed.</text>
</comment>
<evidence type="ECO:0000256" key="11">
    <source>
        <dbReference type="HAMAP-Rule" id="MF_01479"/>
    </source>
</evidence>
<dbReference type="InterPro" id="IPR034768">
    <property type="entry name" value="4FE4S_WBL"/>
</dbReference>
<keyword evidence="14" id="KW-1185">Reference proteome</keyword>
<proteinExistence type="inferred from homology"/>
<keyword evidence="6 11" id="KW-0411">Iron-sulfur</keyword>
<evidence type="ECO:0000256" key="9">
    <source>
        <dbReference type="ARBA" id="ARBA00023157"/>
    </source>
</evidence>
<name>A0ABV4J0E4_9ACTN</name>
<comment type="function">
    <text evidence="11">Acts as a transcriptional regulator. Probably redox-responsive. The apo- but not holo-form probably binds DNA.</text>
</comment>
<sequence length="82" mass="9326">MTADWRHHAACSSENTPDIFFPKTETGTYSQPLIAAAKAVCARCPVTHHCLQWALENRITDGIWGGLTETERRSRPRTQRHH</sequence>
<dbReference type="Pfam" id="PF02467">
    <property type="entry name" value="Whib"/>
    <property type="match status" value="1"/>
</dbReference>
<comment type="subcellular location">
    <subcellularLocation>
        <location evidence="1 11">Cytoplasm</location>
    </subcellularLocation>
</comment>
<evidence type="ECO:0000256" key="2">
    <source>
        <dbReference type="ARBA" id="ARBA00006597"/>
    </source>
</evidence>
<keyword evidence="10 11" id="KW-0804">Transcription</keyword>
<evidence type="ECO:0000256" key="5">
    <source>
        <dbReference type="ARBA" id="ARBA00023004"/>
    </source>
</evidence>
<evidence type="ECO:0000259" key="12">
    <source>
        <dbReference type="PROSITE" id="PS51674"/>
    </source>
</evidence>
<feature type="binding site" evidence="11">
    <location>
        <position position="11"/>
    </location>
    <ligand>
        <name>[4Fe-4S] cluster</name>
        <dbReference type="ChEBI" id="CHEBI:49883"/>
    </ligand>
</feature>
<feature type="binding site" evidence="11">
    <location>
        <position position="50"/>
    </location>
    <ligand>
        <name>[4Fe-4S] cluster</name>
        <dbReference type="ChEBI" id="CHEBI:49883"/>
    </ligand>
</feature>
<feature type="binding site" evidence="11">
    <location>
        <position position="44"/>
    </location>
    <ligand>
        <name>[4Fe-4S] cluster</name>
        <dbReference type="ChEBI" id="CHEBI:49883"/>
    </ligand>
</feature>
<gene>
    <name evidence="11" type="primary">whiB</name>
    <name evidence="13" type="ORF">KYY02_17065</name>
</gene>
<keyword evidence="7 11" id="KW-0805">Transcription regulation</keyword>
<evidence type="ECO:0000313" key="14">
    <source>
        <dbReference type="Proteomes" id="UP001567537"/>
    </source>
</evidence>
<comment type="cofactor">
    <cofactor evidence="11">
        <name>[4Fe-4S] cluster</name>
        <dbReference type="ChEBI" id="CHEBI:49883"/>
    </cofactor>
    <text evidence="11">Binds 1 [4Fe-4S] cluster per subunit. Following nitrosylation of the [4Fe-4S] cluster binds 1 [4Fe-8(NO)] cluster per subunit.</text>
</comment>
<keyword evidence="3 11" id="KW-0004">4Fe-4S</keyword>
<dbReference type="PANTHER" id="PTHR38839:SF6">
    <property type="entry name" value="TRANSCRIPTIONAL REGULATOR WHIB1"/>
    <property type="match status" value="1"/>
</dbReference>
<keyword evidence="5 11" id="KW-0408">Iron</keyword>
<dbReference type="PROSITE" id="PS51674">
    <property type="entry name" value="4FE4S_WBL"/>
    <property type="match status" value="1"/>
</dbReference>
<organism evidence="13 14">
    <name type="scientific">Streptomyces pimonensis</name>
    <dbReference type="NCBI Taxonomy" id="2860288"/>
    <lineage>
        <taxon>Bacteria</taxon>
        <taxon>Bacillati</taxon>
        <taxon>Actinomycetota</taxon>
        <taxon>Actinomycetes</taxon>
        <taxon>Kitasatosporales</taxon>
        <taxon>Streptomycetaceae</taxon>
        <taxon>Streptomyces</taxon>
    </lineage>
</organism>
<evidence type="ECO:0000313" key="13">
    <source>
        <dbReference type="EMBL" id="MEZ3180334.1"/>
    </source>
</evidence>
<comment type="caution">
    <text evidence="13">The sequence shown here is derived from an EMBL/GenBank/DDBJ whole genome shotgun (WGS) entry which is preliminary data.</text>
</comment>